<accession>A0A1F6E9Y1</accession>
<gene>
    <name evidence="2" type="ORF">A3F27_03640</name>
</gene>
<dbReference type="Pfam" id="PF01797">
    <property type="entry name" value="Y1_Tnp"/>
    <property type="match status" value="1"/>
</dbReference>
<comment type="caution">
    <text evidence="2">The sequence shown here is derived from an EMBL/GenBank/DDBJ whole genome shotgun (WGS) entry which is preliminary data.</text>
</comment>
<dbReference type="PANTHER" id="PTHR34322">
    <property type="entry name" value="TRANSPOSASE, Y1_TNP DOMAIN-CONTAINING"/>
    <property type="match status" value="1"/>
</dbReference>
<evidence type="ECO:0000313" key="3">
    <source>
        <dbReference type="Proteomes" id="UP000176689"/>
    </source>
</evidence>
<dbReference type="GO" id="GO:0004803">
    <property type="term" value="F:transposase activity"/>
    <property type="evidence" value="ECO:0007669"/>
    <property type="project" value="InterPro"/>
</dbReference>
<evidence type="ECO:0000313" key="2">
    <source>
        <dbReference type="EMBL" id="OGG70478.1"/>
    </source>
</evidence>
<organism evidence="2 3">
    <name type="scientific">Candidatus Kaiserbacteria bacterium RIFCSPHIGHO2_12_FULL_53_13</name>
    <dbReference type="NCBI Taxonomy" id="1798502"/>
    <lineage>
        <taxon>Bacteria</taxon>
        <taxon>Candidatus Kaiseribacteriota</taxon>
    </lineage>
</organism>
<dbReference type="GO" id="GO:0003677">
    <property type="term" value="F:DNA binding"/>
    <property type="evidence" value="ECO:0007669"/>
    <property type="project" value="InterPro"/>
</dbReference>
<dbReference type="InterPro" id="IPR002686">
    <property type="entry name" value="Transposase_17"/>
</dbReference>
<dbReference type="EMBL" id="MFLP01000023">
    <property type="protein sequence ID" value="OGG70478.1"/>
    <property type="molecule type" value="Genomic_DNA"/>
</dbReference>
<sequence>MGNRINFAQNETYHLYNRGTDKRKIFSARSDYERFTALLYVGNGTEPVRLENLRRGEQGPTLLKRTLAIDRGDTLVDILAYCLMPNHFHLLVREKTEGNISLFMQKLMTAYTMYFNTKYDRVGTLMQGKFKASHADTDRYFKYLFSYIHLNPVKLIEPTWKESGIKDRREAKQYLMRYPYSSYVDYAIGTRPEGAIISKEVALEYVERPTDFETSMEDWLKNQD</sequence>
<dbReference type="GO" id="GO:0006313">
    <property type="term" value="P:DNA transposition"/>
    <property type="evidence" value="ECO:0007669"/>
    <property type="project" value="InterPro"/>
</dbReference>
<dbReference type="Proteomes" id="UP000176689">
    <property type="component" value="Unassembled WGS sequence"/>
</dbReference>
<dbReference type="SMART" id="SM01321">
    <property type="entry name" value="Y1_Tnp"/>
    <property type="match status" value="1"/>
</dbReference>
<dbReference type="PANTHER" id="PTHR34322:SF2">
    <property type="entry name" value="TRANSPOSASE IS200-LIKE DOMAIN-CONTAINING PROTEIN"/>
    <property type="match status" value="1"/>
</dbReference>
<dbReference type="SUPFAM" id="SSF143422">
    <property type="entry name" value="Transposase IS200-like"/>
    <property type="match status" value="1"/>
</dbReference>
<dbReference type="InterPro" id="IPR036515">
    <property type="entry name" value="Transposase_17_sf"/>
</dbReference>
<name>A0A1F6E9Y1_9BACT</name>
<dbReference type="Gene3D" id="3.30.70.1290">
    <property type="entry name" value="Transposase IS200-like"/>
    <property type="match status" value="1"/>
</dbReference>
<feature type="domain" description="Transposase IS200-like" evidence="1">
    <location>
        <begin position="8"/>
        <end position="151"/>
    </location>
</feature>
<proteinExistence type="predicted"/>
<dbReference type="AlphaFoldDB" id="A0A1F6E9Y1"/>
<reference evidence="2 3" key="1">
    <citation type="journal article" date="2016" name="Nat. Commun.">
        <title>Thousands of microbial genomes shed light on interconnected biogeochemical processes in an aquifer system.</title>
        <authorList>
            <person name="Anantharaman K."/>
            <person name="Brown C.T."/>
            <person name="Hug L.A."/>
            <person name="Sharon I."/>
            <person name="Castelle C.J."/>
            <person name="Probst A.J."/>
            <person name="Thomas B.C."/>
            <person name="Singh A."/>
            <person name="Wilkins M.J."/>
            <person name="Karaoz U."/>
            <person name="Brodie E.L."/>
            <person name="Williams K.H."/>
            <person name="Hubbard S.S."/>
            <person name="Banfield J.F."/>
        </authorList>
    </citation>
    <scope>NUCLEOTIDE SEQUENCE [LARGE SCALE GENOMIC DNA]</scope>
</reference>
<protein>
    <recommendedName>
        <fullName evidence="1">Transposase IS200-like domain-containing protein</fullName>
    </recommendedName>
</protein>
<evidence type="ECO:0000259" key="1">
    <source>
        <dbReference type="SMART" id="SM01321"/>
    </source>
</evidence>